<evidence type="ECO:0000256" key="1">
    <source>
        <dbReference type="SAM" id="MobiDB-lite"/>
    </source>
</evidence>
<keyword evidence="2" id="KW-1133">Transmembrane helix</keyword>
<feature type="transmembrane region" description="Helical" evidence="2">
    <location>
        <begin position="173"/>
        <end position="195"/>
    </location>
</feature>
<evidence type="ECO:0000259" key="4">
    <source>
        <dbReference type="Pfam" id="PF20720"/>
    </source>
</evidence>
<feature type="domain" description="Novel STAND NTPase 3" evidence="4">
    <location>
        <begin position="291"/>
        <end position="445"/>
    </location>
</feature>
<dbReference type="InterPro" id="IPR049050">
    <property type="entry name" value="nSTAND3"/>
</dbReference>
<organism evidence="5 6">
    <name type="scientific">Crassostrea virginica</name>
    <name type="common">Eastern oyster</name>
    <dbReference type="NCBI Taxonomy" id="6565"/>
    <lineage>
        <taxon>Eukaryota</taxon>
        <taxon>Metazoa</taxon>
        <taxon>Spiralia</taxon>
        <taxon>Lophotrochozoa</taxon>
        <taxon>Mollusca</taxon>
        <taxon>Bivalvia</taxon>
        <taxon>Autobranchia</taxon>
        <taxon>Pteriomorphia</taxon>
        <taxon>Ostreida</taxon>
        <taxon>Ostreoidea</taxon>
        <taxon>Ostreidae</taxon>
        <taxon>Crassostrea</taxon>
    </lineage>
</organism>
<dbReference type="Proteomes" id="UP000694844">
    <property type="component" value="Chromosome 7"/>
</dbReference>
<dbReference type="RefSeq" id="XP_022291946.1">
    <property type="nucleotide sequence ID" value="XM_022436238.1"/>
</dbReference>
<dbReference type="InterPro" id="IPR027417">
    <property type="entry name" value="P-loop_NTPase"/>
</dbReference>
<keyword evidence="2" id="KW-0472">Membrane</keyword>
<feature type="chain" id="PRO_5034355880" evidence="3">
    <location>
        <begin position="20"/>
        <end position="949"/>
    </location>
</feature>
<proteinExistence type="predicted"/>
<keyword evidence="5" id="KW-1185">Reference proteome</keyword>
<dbReference type="Pfam" id="PF20720">
    <property type="entry name" value="nSTAND3"/>
    <property type="match status" value="1"/>
</dbReference>
<reference evidence="6" key="1">
    <citation type="submission" date="2025-08" db="UniProtKB">
        <authorList>
            <consortium name="RefSeq"/>
        </authorList>
    </citation>
    <scope>IDENTIFICATION</scope>
    <source>
        <tissue evidence="6">Whole sample</tissue>
    </source>
</reference>
<dbReference type="SUPFAM" id="SSF52540">
    <property type="entry name" value="P-loop containing nucleoside triphosphate hydrolases"/>
    <property type="match status" value="1"/>
</dbReference>
<dbReference type="GeneID" id="111103175"/>
<evidence type="ECO:0000313" key="6">
    <source>
        <dbReference type="RefSeq" id="XP_022291946.1"/>
    </source>
</evidence>
<dbReference type="AlphaFoldDB" id="A0A8B8ALD3"/>
<name>A0A8B8ALD3_CRAVI</name>
<accession>A0A8B8ALD3</accession>
<keyword evidence="3" id="KW-0732">Signal</keyword>
<keyword evidence="2" id="KW-0812">Transmembrane</keyword>
<evidence type="ECO:0000256" key="2">
    <source>
        <dbReference type="SAM" id="Phobius"/>
    </source>
</evidence>
<evidence type="ECO:0000313" key="5">
    <source>
        <dbReference type="Proteomes" id="UP000694844"/>
    </source>
</evidence>
<dbReference type="KEGG" id="cvn:111103175"/>
<feature type="region of interest" description="Disordered" evidence="1">
    <location>
        <begin position="146"/>
        <end position="167"/>
    </location>
</feature>
<gene>
    <name evidence="6" type="primary">LOC111103175</name>
</gene>
<dbReference type="OrthoDB" id="6157779at2759"/>
<evidence type="ECO:0000256" key="3">
    <source>
        <dbReference type="SAM" id="SignalP"/>
    </source>
</evidence>
<sequence length="949" mass="109562">MKLWILLLIIYGSFLMVLGDRSCLWSKQTVEKVDSCPMNKSAVEQRIKEKNCEAYAKLQNCTNPLKFLYHCVINEYSNATIEVCAPLYIINGFCTEYNTVGARIQPHYNLRCSDLNPPCADRYNSTDAYLYKGCFAKVNQGHVTSSDIGKMPNSSESSISGQTPSTENTSTDLVIVIVVISIVLSVVATVVIIIIRRRKCPCRTISTTSAEESAAVIPLLHRKDRNTNQQTVACISSKEHCKEKPYESVISRGKALSRIHQLDKDLDKKMKDNEEKTITYLKDFGQVDAQYVETHLTRECESRLHRFGLIVLIGEQGSGKTSTAVHIMRKLQYDDWTKHKITSWVDLLKFEFKEKTLINADNLFDGFMYQQEVDKWWETLCYFYFKFIKPADKVRLIITAKQDAVDKACAFNEIDIWTLERTCFIRVDAFPLSDEEKIKILENQISLAKTLKKINVHGVTDKLKADIRKKSCPLGFPLCAHLYAFEKDSILRNSSIFDDPRHYVEIQIQRIIENDKSPDVKTLFFILLYYFNSETTNTLKQLNLEFREECKEFLEAQCDRKLKEMMEPLVYNNLYETANKLEGTVLIKHQSVWEFKHQIYLQAVSHYFFKKYFYAVVEYFPMNILRTYEMHDLSKEQIIRIAERLSKEIENRIVSETLSCKMLKEPVLEQAFCDSLHSNNSTLAKLLEANDSTSGFEFPIVFWASKYNLTRLSSTVWKLADNKDKDRYFYLARLGECCAIKESYIKEAVKIGGGKHSVLTFRSSEGETILHLILSSDRSDNEAYHHLNKILQESNNEFLPLKKTLLESVFKQTKRSRLQCLLLLFDKFSKSEIIDTGNKTKLEVASTTTDTLQKLELLCRISILVVHGVRFTKNTAEAMFGDRKYFSTIDTQLQCDMAERIQGCVMDLSERPDIDHKDILIQWEMAEPLTKAIRDVIGIFAVKEANDQK</sequence>
<protein>
    <submittedName>
        <fullName evidence="6">Uncharacterized protein LOC111103175 isoform X1</fullName>
    </submittedName>
</protein>
<feature type="signal peptide" evidence="3">
    <location>
        <begin position="1"/>
        <end position="19"/>
    </location>
</feature>